<feature type="domain" description="SGNH hydrolase-type esterase N-terminal" evidence="1">
    <location>
        <begin position="21"/>
        <end position="105"/>
    </location>
</feature>
<evidence type="ECO:0000313" key="2">
    <source>
        <dbReference type="EMBL" id="EFK57793.1"/>
    </source>
</evidence>
<evidence type="ECO:0000259" key="1">
    <source>
        <dbReference type="Pfam" id="PF14607"/>
    </source>
</evidence>
<accession>D7VPE6</accession>
<proteinExistence type="predicted"/>
<name>D7VPE6_SPHSI</name>
<gene>
    <name evidence="2" type="ORF">HMPREF0766_12866</name>
</gene>
<dbReference type="Gene3D" id="2.60.120.260">
    <property type="entry name" value="Galactose-binding domain-like"/>
    <property type="match status" value="1"/>
</dbReference>
<dbReference type="HOGENOM" id="CLU_1947459_0_0_10"/>
<dbReference type="eggNOG" id="COG2755">
    <property type="taxonomic scope" value="Bacteria"/>
</dbReference>
<dbReference type="InterPro" id="IPR032740">
    <property type="entry name" value="GxDLY"/>
</dbReference>
<evidence type="ECO:0000313" key="3">
    <source>
        <dbReference type="Proteomes" id="UP000006258"/>
    </source>
</evidence>
<keyword evidence="3" id="KW-1185">Reference proteome</keyword>
<organism evidence="2 3">
    <name type="scientific">Sphingobacterium spiritivorum ATCC 33861</name>
    <dbReference type="NCBI Taxonomy" id="525373"/>
    <lineage>
        <taxon>Bacteria</taxon>
        <taxon>Pseudomonadati</taxon>
        <taxon>Bacteroidota</taxon>
        <taxon>Sphingobacteriia</taxon>
        <taxon>Sphingobacteriales</taxon>
        <taxon>Sphingobacteriaceae</taxon>
        <taxon>Sphingobacterium</taxon>
    </lineage>
</organism>
<sequence length="129" mass="14137">MFFTSVFDGLFFKGHGQTAIHWLDPLTGNAVAGRVPGVAQNHDYGRLPVSLKDQVREPVWSLGTNSAGLFIDFQTDADSILVRYTLKGSFAMPHMPSTGVSGLDLPKIPGTGLQENMILAIHLHLFFRI</sequence>
<dbReference type="STRING" id="525373.HMPREF0766_12866"/>
<dbReference type="Proteomes" id="UP000006258">
    <property type="component" value="Unassembled WGS sequence"/>
</dbReference>
<comment type="caution">
    <text evidence="2">The sequence shown here is derived from an EMBL/GenBank/DDBJ whole genome shotgun (WGS) entry which is preliminary data.</text>
</comment>
<dbReference type="Pfam" id="PF14607">
    <property type="entry name" value="GxDLY"/>
    <property type="match status" value="1"/>
</dbReference>
<reference evidence="2" key="1">
    <citation type="submission" date="2010-07" db="EMBL/GenBank/DDBJ databases">
        <authorList>
            <person name="Muzny D."/>
            <person name="Qin X."/>
            <person name="Buhay C."/>
            <person name="Dugan-Rocha S."/>
            <person name="Ding Y."/>
            <person name="Chen G."/>
            <person name="Hawes A."/>
            <person name="Holder M."/>
            <person name="Jhangiani S."/>
            <person name="Johnson A."/>
            <person name="Khan Z."/>
            <person name="Li Z."/>
            <person name="Liu W."/>
            <person name="Liu X."/>
            <person name="Perez L."/>
            <person name="Shen H."/>
            <person name="Wang Q."/>
            <person name="Watt J."/>
            <person name="Xi L."/>
            <person name="Xin Y."/>
            <person name="Zhou J."/>
            <person name="Deng J."/>
            <person name="Jiang H."/>
            <person name="Liu Y."/>
            <person name="Qu J."/>
            <person name="Song X.-Z."/>
            <person name="Zhang L."/>
            <person name="Villasana D."/>
            <person name="Johnson A."/>
            <person name="Liu J."/>
            <person name="Liyanage D."/>
            <person name="Lorensuhewa L."/>
            <person name="Robinson T."/>
            <person name="Song A."/>
            <person name="Song B.-B."/>
            <person name="Dinh H."/>
            <person name="Thornton R."/>
            <person name="Coyle M."/>
            <person name="Francisco L."/>
            <person name="Jackson L."/>
            <person name="Javaid M."/>
            <person name="Korchina V."/>
            <person name="Kovar C."/>
            <person name="Mata R."/>
            <person name="Mathew T."/>
            <person name="Ngo R."/>
            <person name="Nguyen L."/>
            <person name="Nguyen N."/>
            <person name="Okwuonu G."/>
            <person name="Ongeri F."/>
            <person name="Pham C."/>
            <person name="Simmons D."/>
            <person name="Wilczek-Boney K."/>
            <person name="Hale W."/>
            <person name="Jakkamsetti A."/>
            <person name="Pham P."/>
            <person name="Ruth R."/>
            <person name="San Lucas F."/>
            <person name="Warren J."/>
            <person name="Zhang J."/>
            <person name="Zhao Z."/>
            <person name="Zhou C."/>
            <person name="Zhu D."/>
            <person name="Lee S."/>
            <person name="Bess C."/>
            <person name="Blankenburg K."/>
            <person name="Forbes L."/>
            <person name="Fu Q."/>
            <person name="Gubbala S."/>
            <person name="Hirani K."/>
            <person name="Jayaseelan J.C."/>
            <person name="Lara F."/>
            <person name="Munidasa M."/>
            <person name="Palculict T."/>
            <person name="Patil S."/>
            <person name="Pu L.-L."/>
            <person name="Saada N."/>
            <person name="Tang L."/>
            <person name="Weissenberger G."/>
            <person name="Zhu Y."/>
            <person name="Hemphill L."/>
            <person name="Shang Y."/>
            <person name="Youmans B."/>
            <person name="Ayvaz T."/>
            <person name="Ross M."/>
            <person name="Santibanez J."/>
            <person name="Aqrawi P."/>
            <person name="Gross S."/>
            <person name="Joshi V."/>
            <person name="Fowler G."/>
            <person name="Nazareth L."/>
            <person name="Reid J."/>
            <person name="Worley K."/>
            <person name="Petrosino J."/>
            <person name="Highlander S."/>
            <person name="Gibbs R."/>
        </authorList>
    </citation>
    <scope>NUCLEOTIDE SEQUENCE [LARGE SCALE GENOMIC DNA]</scope>
    <source>
        <strain evidence="2">ATCC 33861</strain>
    </source>
</reference>
<dbReference type="EMBL" id="ACHA02000011">
    <property type="protein sequence ID" value="EFK57793.1"/>
    <property type="molecule type" value="Genomic_DNA"/>
</dbReference>
<dbReference type="OrthoDB" id="5624617at2"/>
<dbReference type="AlphaFoldDB" id="D7VPE6"/>
<protein>
    <recommendedName>
        <fullName evidence="1">SGNH hydrolase-type esterase N-terminal domain-containing protein</fullName>
    </recommendedName>
</protein>